<protein>
    <submittedName>
        <fullName evidence="1">Uncharacterized protein</fullName>
    </submittedName>
</protein>
<evidence type="ECO:0000313" key="1">
    <source>
        <dbReference type="EMBL" id="KAH7978896.1"/>
    </source>
</evidence>
<dbReference type="EMBL" id="CM023470">
    <property type="protein sequence ID" value="KAH7978896.1"/>
    <property type="molecule type" value="Genomic_DNA"/>
</dbReference>
<keyword evidence="2" id="KW-1185">Reference proteome</keyword>
<sequence length="193" mass="21295">MAKRAKQAHFSDSEHSESDGGSSSNSSEGKPLSKESSVAKLAMKKQPKMIDTIIDALANFDDRKGATPIYIKKFILGKYPEMDTQLFKARFKRTFMKAIENHVLHSASEGEMEDRASESEEESAAITSKKSRDAETNPVRGTTSKMTSGEQQPAKVVGRRRAVNAVENSNIAGIESETEPARPRPRPARRGRK</sequence>
<gene>
    <name evidence="1" type="ORF">HPB49_007246</name>
</gene>
<evidence type="ECO:0000313" key="2">
    <source>
        <dbReference type="Proteomes" id="UP000821865"/>
    </source>
</evidence>
<proteinExistence type="predicted"/>
<reference evidence="1" key="1">
    <citation type="submission" date="2020-05" db="EMBL/GenBank/DDBJ databases">
        <title>Large-scale comparative analyses of tick genomes elucidate their genetic diversity and vector capacities.</title>
        <authorList>
            <person name="Jia N."/>
            <person name="Wang J."/>
            <person name="Shi W."/>
            <person name="Du L."/>
            <person name="Sun Y."/>
            <person name="Zhan W."/>
            <person name="Jiang J."/>
            <person name="Wang Q."/>
            <person name="Zhang B."/>
            <person name="Ji P."/>
            <person name="Sakyi L.B."/>
            <person name="Cui X."/>
            <person name="Yuan T."/>
            <person name="Jiang B."/>
            <person name="Yang W."/>
            <person name="Lam T.T.-Y."/>
            <person name="Chang Q."/>
            <person name="Ding S."/>
            <person name="Wang X."/>
            <person name="Zhu J."/>
            <person name="Ruan X."/>
            <person name="Zhao L."/>
            <person name="Wei J."/>
            <person name="Que T."/>
            <person name="Du C."/>
            <person name="Cheng J."/>
            <person name="Dai P."/>
            <person name="Han X."/>
            <person name="Huang E."/>
            <person name="Gao Y."/>
            <person name="Liu J."/>
            <person name="Shao H."/>
            <person name="Ye R."/>
            <person name="Li L."/>
            <person name="Wei W."/>
            <person name="Wang X."/>
            <person name="Wang C."/>
            <person name="Yang T."/>
            <person name="Huo Q."/>
            <person name="Li W."/>
            <person name="Guo W."/>
            <person name="Chen H."/>
            <person name="Zhou L."/>
            <person name="Ni X."/>
            <person name="Tian J."/>
            <person name="Zhou Y."/>
            <person name="Sheng Y."/>
            <person name="Liu T."/>
            <person name="Pan Y."/>
            <person name="Xia L."/>
            <person name="Li J."/>
            <person name="Zhao F."/>
            <person name="Cao W."/>
        </authorList>
    </citation>
    <scope>NUCLEOTIDE SEQUENCE</scope>
    <source>
        <strain evidence="1">Dsil-2018</strain>
    </source>
</reference>
<organism evidence="1 2">
    <name type="scientific">Dermacentor silvarum</name>
    <name type="common">Tick</name>
    <dbReference type="NCBI Taxonomy" id="543639"/>
    <lineage>
        <taxon>Eukaryota</taxon>
        <taxon>Metazoa</taxon>
        <taxon>Ecdysozoa</taxon>
        <taxon>Arthropoda</taxon>
        <taxon>Chelicerata</taxon>
        <taxon>Arachnida</taxon>
        <taxon>Acari</taxon>
        <taxon>Parasitiformes</taxon>
        <taxon>Ixodida</taxon>
        <taxon>Ixodoidea</taxon>
        <taxon>Ixodidae</taxon>
        <taxon>Rhipicephalinae</taxon>
        <taxon>Dermacentor</taxon>
    </lineage>
</organism>
<name>A0ACB8DX85_DERSI</name>
<accession>A0ACB8DX85</accession>
<comment type="caution">
    <text evidence="1">The sequence shown here is derived from an EMBL/GenBank/DDBJ whole genome shotgun (WGS) entry which is preliminary data.</text>
</comment>
<dbReference type="Proteomes" id="UP000821865">
    <property type="component" value="Chromosome 1"/>
</dbReference>